<keyword evidence="1" id="KW-0145">Chemotaxis</keyword>
<sequence>MVFIQKKEMKTRKNILIVDNNCELEQLVKEPLLKQLENSGFSPVVVRAKDGAEAAIKSENQKFDVVLIDTEVPRLMDGGFVYGIHTYKNTQDAELIVISQRDSSDLPESLQSSKFFKKPVSPNELISAMISVLNAQHHGTGAKEPATAAAATKYAVDVRVINAVIKATTHVLGQFGCSSVKMEKAGPKSPHDPMMGEVSSVVEIKSQAFQGHLCISFDKGSFLEVVSSMLMEEQTELNKDNQDAVGEINNIIFGNAKAEISSYGVQMTVPKVLLGSGQNVPCAQGSAGMMIPFATEKGKFYITVVALPLAKAA</sequence>
<dbReference type="SUPFAM" id="SSF103039">
    <property type="entry name" value="CheC-like"/>
    <property type="match status" value="1"/>
</dbReference>
<dbReference type="PANTHER" id="PTHR39452:SF1">
    <property type="entry name" value="CHEY-P PHOSPHATASE CHEX"/>
    <property type="match status" value="1"/>
</dbReference>
<dbReference type="GO" id="GO:0006935">
    <property type="term" value="P:chemotaxis"/>
    <property type="evidence" value="ECO:0007669"/>
    <property type="project" value="UniProtKB-KW"/>
</dbReference>
<dbReference type="Gene3D" id="3.40.1550.10">
    <property type="entry name" value="CheC-like"/>
    <property type="match status" value="1"/>
</dbReference>
<dbReference type="Pfam" id="PF13690">
    <property type="entry name" value="CheX"/>
    <property type="match status" value="1"/>
</dbReference>
<dbReference type="PROSITE" id="PS50110">
    <property type="entry name" value="RESPONSE_REGULATORY"/>
    <property type="match status" value="1"/>
</dbReference>
<dbReference type="Pfam" id="PF00072">
    <property type="entry name" value="Response_reg"/>
    <property type="match status" value="1"/>
</dbReference>
<dbReference type="InterPro" id="IPR001789">
    <property type="entry name" value="Sig_transdc_resp-reg_receiver"/>
</dbReference>
<feature type="modified residue" description="4-aspartylphosphate" evidence="2">
    <location>
        <position position="69"/>
    </location>
</feature>
<dbReference type="AlphaFoldDB" id="A0A1Z3N5J7"/>
<protein>
    <submittedName>
        <fullName evidence="4">Transcriptional regulator</fullName>
    </submittedName>
</protein>
<accession>A0A1Z3N5J7</accession>
<dbReference type="InterPro" id="IPR038756">
    <property type="entry name" value="CheX-like"/>
</dbReference>
<keyword evidence="2" id="KW-0597">Phosphoprotein</keyword>
<gene>
    <name evidence="4" type="ORF">B9G79_03850</name>
</gene>
<evidence type="ECO:0000313" key="4">
    <source>
        <dbReference type="EMBL" id="ASD62760.1"/>
    </source>
</evidence>
<dbReference type="CDD" id="cd17906">
    <property type="entry name" value="CheX"/>
    <property type="match status" value="1"/>
</dbReference>
<dbReference type="InterPro" id="IPR028976">
    <property type="entry name" value="CheC-like_sf"/>
</dbReference>
<organism evidence="4 5">
    <name type="scientific">Bdellovibrio bacteriovorus</name>
    <dbReference type="NCBI Taxonomy" id="959"/>
    <lineage>
        <taxon>Bacteria</taxon>
        <taxon>Pseudomonadati</taxon>
        <taxon>Bdellovibrionota</taxon>
        <taxon>Bdellovibrionia</taxon>
        <taxon>Bdellovibrionales</taxon>
        <taxon>Pseudobdellovibrionaceae</taxon>
        <taxon>Bdellovibrio</taxon>
    </lineage>
</organism>
<dbReference type="InterPro" id="IPR011006">
    <property type="entry name" value="CheY-like_superfamily"/>
</dbReference>
<evidence type="ECO:0000256" key="2">
    <source>
        <dbReference type="PROSITE-ProRule" id="PRU00169"/>
    </source>
</evidence>
<name>A0A1Z3N5J7_BDEBC</name>
<evidence type="ECO:0000256" key="1">
    <source>
        <dbReference type="ARBA" id="ARBA00022500"/>
    </source>
</evidence>
<proteinExistence type="predicted"/>
<evidence type="ECO:0000313" key="5">
    <source>
        <dbReference type="Proteomes" id="UP000197003"/>
    </source>
</evidence>
<dbReference type="InterPro" id="IPR028051">
    <property type="entry name" value="CheX-like_dom"/>
</dbReference>
<dbReference type="GO" id="GO:0000160">
    <property type="term" value="P:phosphorelay signal transduction system"/>
    <property type="evidence" value="ECO:0007669"/>
    <property type="project" value="InterPro"/>
</dbReference>
<dbReference type="Proteomes" id="UP000197003">
    <property type="component" value="Chromosome"/>
</dbReference>
<dbReference type="PANTHER" id="PTHR39452">
    <property type="entry name" value="CHEY-P PHOSPHATASE CHEX"/>
    <property type="match status" value="1"/>
</dbReference>
<dbReference type="EMBL" id="CP020946">
    <property type="protein sequence ID" value="ASD62760.1"/>
    <property type="molecule type" value="Genomic_DNA"/>
</dbReference>
<dbReference type="SUPFAM" id="SSF52172">
    <property type="entry name" value="CheY-like"/>
    <property type="match status" value="1"/>
</dbReference>
<evidence type="ECO:0000259" key="3">
    <source>
        <dbReference type="PROSITE" id="PS50110"/>
    </source>
</evidence>
<reference evidence="4 5" key="1">
    <citation type="submission" date="2017-04" db="EMBL/GenBank/DDBJ databases">
        <title>Whole genome sequence of Bdellovibrio bacteriovorus strain SSB218315.</title>
        <authorList>
            <person name="Oyedara O."/>
            <person name="Rodriguez-Perez M.A."/>
        </authorList>
    </citation>
    <scope>NUCLEOTIDE SEQUENCE [LARGE SCALE GENOMIC DNA]</scope>
    <source>
        <strain evidence="4 5">SSB218315</strain>
    </source>
</reference>
<dbReference type="Gene3D" id="3.40.50.2300">
    <property type="match status" value="1"/>
</dbReference>
<dbReference type="OrthoDB" id="5289769at2"/>
<feature type="domain" description="Response regulatory" evidence="3">
    <location>
        <begin position="14"/>
        <end position="133"/>
    </location>
</feature>